<name>A0A494XEE5_9BACL</name>
<sequence>MLYLNDGHIREIGIEWPLLIDRIESTLRIMGTEAVSQPLKPYLRYGNPANRIIAMPAYVGGDADISGIKWIASFPGNLARGKPRAHSAIVLNDPADGVPVAIINGGLLSELRTAAVSAIMLREYMKLKRRSGYRVGVIGWGPIGRSQIGMLMAQHGAEVDDIRLFDLRGIEPQSARDPSLQAKAVIVPTWQEAYWDRDIVFTCTSSAERYIDEPPQAGALLMNISLREYTAESSSGIGTVVVDDWREVCRENTDIELLHLQAGLTEKDTTTLREVAFGGALRTVPASEPIFFNPMGMAAFDLALAAYYWREAMRRSIGVTLED</sequence>
<dbReference type="Gene3D" id="3.30.1780.10">
    <property type="entry name" value="ornithine cyclodeaminase, domain 1"/>
    <property type="match status" value="1"/>
</dbReference>
<organism evidence="1 2">
    <name type="scientific">Cohnella endophytica</name>
    <dbReference type="NCBI Taxonomy" id="2419778"/>
    <lineage>
        <taxon>Bacteria</taxon>
        <taxon>Bacillati</taxon>
        <taxon>Bacillota</taxon>
        <taxon>Bacilli</taxon>
        <taxon>Bacillales</taxon>
        <taxon>Paenibacillaceae</taxon>
        <taxon>Cohnella</taxon>
    </lineage>
</organism>
<dbReference type="InterPro" id="IPR036291">
    <property type="entry name" value="NAD(P)-bd_dom_sf"/>
</dbReference>
<dbReference type="PIRSF" id="PIRSF001439">
    <property type="entry name" value="CryM"/>
    <property type="match status" value="1"/>
</dbReference>
<dbReference type="InterPro" id="IPR023401">
    <property type="entry name" value="ODC_N"/>
</dbReference>
<evidence type="ECO:0000313" key="1">
    <source>
        <dbReference type="EMBL" id="RKP48031.1"/>
    </source>
</evidence>
<dbReference type="PANTHER" id="PTHR13812:SF19">
    <property type="entry name" value="KETIMINE REDUCTASE MU-CRYSTALLIN"/>
    <property type="match status" value="1"/>
</dbReference>
<dbReference type="AlphaFoldDB" id="A0A494XEE5"/>
<comment type="caution">
    <text evidence="1">The sequence shown here is derived from an EMBL/GenBank/DDBJ whole genome shotgun (WGS) entry which is preliminary data.</text>
</comment>
<protein>
    <submittedName>
        <fullName evidence="1">2,3-diaminopropionate biosynthesis protein SbnB</fullName>
    </submittedName>
</protein>
<dbReference type="RefSeq" id="WP_120979321.1">
    <property type="nucleotide sequence ID" value="NZ_RBZM01000010.1"/>
</dbReference>
<dbReference type="Gene3D" id="3.40.50.720">
    <property type="entry name" value="NAD(P)-binding Rossmann-like Domain"/>
    <property type="match status" value="1"/>
</dbReference>
<dbReference type="GO" id="GO:0005737">
    <property type="term" value="C:cytoplasm"/>
    <property type="evidence" value="ECO:0007669"/>
    <property type="project" value="TreeGrafter"/>
</dbReference>
<proteinExistence type="predicted"/>
<dbReference type="InterPro" id="IPR003462">
    <property type="entry name" value="ODC_Mu_crystall"/>
</dbReference>
<dbReference type="Pfam" id="PF02423">
    <property type="entry name" value="OCD_Mu_crystall"/>
    <property type="match status" value="1"/>
</dbReference>
<dbReference type="SUPFAM" id="SSF51735">
    <property type="entry name" value="NAD(P)-binding Rossmann-fold domains"/>
    <property type="match status" value="1"/>
</dbReference>
<accession>A0A494XEE5</accession>
<dbReference type="OrthoDB" id="9792005at2"/>
<gene>
    <name evidence="1" type="ORF">D7Z26_22800</name>
</gene>
<evidence type="ECO:0000313" key="2">
    <source>
        <dbReference type="Proteomes" id="UP000282076"/>
    </source>
</evidence>
<reference evidence="1 2" key="1">
    <citation type="submission" date="2018-10" db="EMBL/GenBank/DDBJ databases">
        <title>Cohnella sp. M2MS4P-1, whole genome shotgun sequence.</title>
        <authorList>
            <person name="Tuo L."/>
        </authorList>
    </citation>
    <scope>NUCLEOTIDE SEQUENCE [LARGE SCALE GENOMIC DNA]</scope>
    <source>
        <strain evidence="1 2">M2MS4P-1</strain>
    </source>
</reference>
<dbReference type="EMBL" id="RBZM01000010">
    <property type="protein sequence ID" value="RKP48031.1"/>
    <property type="molecule type" value="Genomic_DNA"/>
</dbReference>
<dbReference type="PANTHER" id="PTHR13812">
    <property type="entry name" value="KETIMINE REDUCTASE MU-CRYSTALLIN"/>
    <property type="match status" value="1"/>
</dbReference>
<dbReference type="Proteomes" id="UP000282076">
    <property type="component" value="Unassembled WGS sequence"/>
</dbReference>
<keyword evidence="2" id="KW-1185">Reference proteome</keyword>